<dbReference type="GO" id="GO:0046872">
    <property type="term" value="F:metal ion binding"/>
    <property type="evidence" value="ECO:0007669"/>
    <property type="project" value="UniProtKB-KW"/>
</dbReference>
<feature type="binding site" evidence="10">
    <location>
        <position position="15"/>
    </location>
    <ligand>
        <name>Mg(2+)</name>
        <dbReference type="ChEBI" id="CHEBI:18420"/>
    </ligand>
</feature>
<dbReference type="OrthoDB" id="9776368at2"/>
<reference evidence="11 12" key="1">
    <citation type="submission" date="2019-11" db="EMBL/GenBank/DDBJ databases">
        <title>Genome sequences of 17 halophilic strains isolated from different environments.</title>
        <authorList>
            <person name="Furrow R.E."/>
        </authorList>
    </citation>
    <scope>NUCLEOTIDE SEQUENCE [LARGE SCALE GENOMIC DNA]</scope>
    <source>
        <strain evidence="11 12">22507_15_FS</strain>
    </source>
</reference>
<keyword evidence="12" id="KW-1185">Reference proteome</keyword>
<dbReference type="InterPro" id="IPR037512">
    <property type="entry name" value="PGPase_prok"/>
</dbReference>
<dbReference type="InterPro" id="IPR006439">
    <property type="entry name" value="HAD-SF_hydro_IA"/>
</dbReference>
<dbReference type="NCBIfam" id="TIGR01549">
    <property type="entry name" value="HAD-SF-IA-v1"/>
    <property type="match status" value="1"/>
</dbReference>
<dbReference type="InterPro" id="IPR036412">
    <property type="entry name" value="HAD-like_sf"/>
</dbReference>
<evidence type="ECO:0000256" key="4">
    <source>
        <dbReference type="ARBA" id="ARBA00006171"/>
    </source>
</evidence>
<feature type="active site" description="Nucleophile" evidence="10">
    <location>
        <position position="15"/>
    </location>
</feature>
<keyword evidence="6 10" id="KW-0479">Metal-binding</keyword>
<comment type="pathway">
    <text evidence="3 10">Organic acid metabolism; glycolate biosynthesis; glycolate from 2-phosphoglycolate: step 1/1.</text>
</comment>
<evidence type="ECO:0000256" key="9">
    <source>
        <dbReference type="ARBA" id="ARBA00023277"/>
    </source>
</evidence>
<evidence type="ECO:0000256" key="7">
    <source>
        <dbReference type="ARBA" id="ARBA00022801"/>
    </source>
</evidence>
<dbReference type="Proteomes" id="UP000460751">
    <property type="component" value="Unassembled WGS sequence"/>
</dbReference>
<dbReference type="EC" id="3.1.3.18" evidence="5 10"/>
<comment type="similarity">
    <text evidence="4 10">Belongs to the HAD-like hydrolase superfamily. CbbY/CbbZ/Gph/YieH family.</text>
</comment>
<dbReference type="NCBIfam" id="TIGR01449">
    <property type="entry name" value="PGP_bact"/>
    <property type="match status" value="1"/>
</dbReference>
<dbReference type="GO" id="GO:0006281">
    <property type="term" value="P:DNA repair"/>
    <property type="evidence" value="ECO:0007669"/>
    <property type="project" value="TreeGrafter"/>
</dbReference>
<keyword evidence="9 10" id="KW-0119">Carbohydrate metabolism</keyword>
<dbReference type="InterPro" id="IPR050155">
    <property type="entry name" value="HAD-like_hydrolase_sf"/>
</dbReference>
<protein>
    <recommendedName>
        <fullName evidence="5 10">Phosphoglycolate phosphatase</fullName>
        <shortName evidence="10">PGP</shortName>
        <shortName evidence="10">PGPase</shortName>
        <ecNumber evidence="5 10">3.1.3.18</ecNumber>
    </recommendedName>
</protein>
<proteinExistence type="inferred from homology"/>
<dbReference type="InterPro" id="IPR023198">
    <property type="entry name" value="PGP-like_dom2"/>
</dbReference>
<gene>
    <name evidence="11" type="primary">gph</name>
    <name evidence="11" type="ORF">GLW01_10480</name>
</gene>
<dbReference type="GO" id="GO:0046295">
    <property type="term" value="P:glycolate biosynthetic process"/>
    <property type="evidence" value="ECO:0007669"/>
    <property type="project" value="UniProtKB-UniRule"/>
</dbReference>
<dbReference type="SUPFAM" id="SSF56784">
    <property type="entry name" value="HAD-like"/>
    <property type="match status" value="1"/>
</dbReference>
<evidence type="ECO:0000256" key="8">
    <source>
        <dbReference type="ARBA" id="ARBA00022842"/>
    </source>
</evidence>
<dbReference type="PANTHER" id="PTHR43434:SF1">
    <property type="entry name" value="PHOSPHOGLYCOLATE PHOSPHATASE"/>
    <property type="match status" value="1"/>
</dbReference>
<sequence length="230" mass="24403">MSVTRTALPETLLLDLDGTLVDSAPDLAAAVDAMLAELGRAPAGVEKTRLWVGNGARKLVERALADAFDPATPGDKGFADHAESLFYRAYHACNGHHSQLYTGAMPFLEAGRARESRLAIVTNKPAEFTEPLLERLGIARYFGATVSGDSLLGDNGTVIRKPDPAHLQLALDRLGAPTDSAWMIGDSGSDILGARNLGIPSVAVTYGYSQGTPVADYGPDWIVNDLTELL</sequence>
<dbReference type="HAMAP" id="MF_00495">
    <property type="entry name" value="GPH_hydrolase_bact"/>
    <property type="match status" value="1"/>
</dbReference>
<evidence type="ECO:0000256" key="1">
    <source>
        <dbReference type="ARBA" id="ARBA00000830"/>
    </source>
</evidence>
<evidence type="ECO:0000313" key="11">
    <source>
        <dbReference type="EMBL" id="MYL27220.1"/>
    </source>
</evidence>
<evidence type="ECO:0000256" key="5">
    <source>
        <dbReference type="ARBA" id="ARBA00013078"/>
    </source>
</evidence>
<keyword evidence="7 10" id="KW-0378">Hydrolase</keyword>
<dbReference type="Gene3D" id="1.10.150.240">
    <property type="entry name" value="Putative phosphatase, domain 2"/>
    <property type="match status" value="1"/>
</dbReference>
<feature type="binding site" evidence="10">
    <location>
        <position position="186"/>
    </location>
    <ligand>
        <name>Mg(2+)</name>
        <dbReference type="ChEBI" id="CHEBI:18420"/>
    </ligand>
</feature>
<dbReference type="Pfam" id="PF00702">
    <property type="entry name" value="Hydrolase"/>
    <property type="match status" value="1"/>
</dbReference>
<name>A0A9X5B5C6_9GAMM</name>
<dbReference type="GO" id="GO:0005829">
    <property type="term" value="C:cytosol"/>
    <property type="evidence" value="ECO:0007669"/>
    <property type="project" value="TreeGrafter"/>
</dbReference>
<dbReference type="Gene3D" id="3.40.50.1000">
    <property type="entry name" value="HAD superfamily/HAD-like"/>
    <property type="match status" value="1"/>
</dbReference>
<evidence type="ECO:0000256" key="10">
    <source>
        <dbReference type="HAMAP-Rule" id="MF_00495"/>
    </source>
</evidence>
<dbReference type="SFLD" id="SFLDG01129">
    <property type="entry name" value="C1.5:_HAD__Beta-PGM__Phosphata"/>
    <property type="match status" value="1"/>
</dbReference>
<comment type="cofactor">
    <cofactor evidence="2 10">
        <name>Mg(2+)</name>
        <dbReference type="ChEBI" id="CHEBI:18420"/>
    </cofactor>
</comment>
<dbReference type="InterPro" id="IPR023214">
    <property type="entry name" value="HAD_sf"/>
</dbReference>
<dbReference type="EMBL" id="WMEX01000005">
    <property type="protein sequence ID" value="MYL27220.1"/>
    <property type="molecule type" value="Genomic_DNA"/>
</dbReference>
<evidence type="ECO:0000256" key="3">
    <source>
        <dbReference type="ARBA" id="ARBA00004818"/>
    </source>
</evidence>
<organism evidence="11 12">
    <name type="scientific">Vreelandella halophila</name>
    <dbReference type="NCBI Taxonomy" id="86177"/>
    <lineage>
        <taxon>Bacteria</taxon>
        <taxon>Pseudomonadati</taxon>
        <taxon>Pseudomonadota</taxon>
        <taxon>Gammaproteobacteria</taxon>
        <taxon>Oceanospirillales</taxon>
        <taxon>Halomonadaceae</taxon>
        <taxon>Vreelandella</taxon>
    </lineage>
</organism>
<comment type="function">
    <text evidence="10">Specifically catalyzes the dephosphorylation of 2-phosphoglycolate. Is involved in the dissimilation of the intracellular 2-phosphoglycolate formed during the DNA repair of 3'-phosphoglycolate ends, a major class of DNA lesions induced by oxidative stress.</text>
</comment>
<evidence type="ECO:0000256" key="6">
    <source>
        <dbReference type="ARBA" id="ARBA00022723"/>
    </source>
</evidence>
<comment type="catalytic activity">
    <reaction evidence="1 10">
        <text>2-phosphoglycolate + H2O = glycolate + phosphate</text>
        <dbReference type="Rhea" id="RHEA:14369"/>
        <dbReference type="ChEBI" id="CHEBI:15377"/>
        <dbReference type="ChEBI" id="CHEBI:29805"/>
        <dbReference type="ChEBI" id="CHEBI:43474"/>
        <dbReference type="ChEBI" id="CHEBI:58033"/>
        <dbReference type="EC" id="3.1.3.18"/>
    </reaction>
</comment>
<keyword evidence="8 10" id="KW-0460">Magnesium</keyword>
<dbReference type="SFLD" id="SFLDS00003">
    <property type="entry name" value="Haloacid_Dehalogenase"/>
    <property type="match status" value="1"/>
</dbReference>
<evidence type="ECO:0000313" key="12">
    <source>
        <dbReference type="Proteomes" id="UP000460751"/>
    </source>
</evidence>
<comment type="caution">
    <text evidence="11">The sequence shown here is derived from an EMBL/GenBank/DDBJ whole genome shotgun (WGS) entry which is preliminary data.</text>
</comment>
<dbReference type="PANTHER" id="PTHR43434">
    <property type="entry name" value="PHOSPHOGLYCOLATE PHOSPHATASE"/>
    <property type="match status" value="1"/>
</dbReference>
<accession>A0A9X5B5C6</accession>
<feature type="binding site" evidence="10">
    <location>
        <position position="17"/>
    </location>
    <ligand>
        <name>Mg(2+)</name>
        <dbReference type="ChEBI" id="CHEBI:18420"/>
    </ligand>
</feature>
<evidence type="ECO:0000256" key="2">
    <source>
        <dbReference type="ARBA" id="ARBA00001946"/>
    </source>
</evidence>
<dbReference type="GO" id="GO:0008967">
    <property type="term" value="F:phosphoglycolate phosphatase activity"/>
    <property type="evidence" value="ECO:0007669"/>
    <property type="project" value="UniProtKB-UniRule"/>
</dbReference>
<dbReference type="AlphaFoldDB" id="A0A9X5B5C6"/>
<dbReference type="GO" id="GO:0005975">
    <property type="term" value="P:carbohydrate metabolic process"/>
    <property type="evidence" value="ECO:0007669"/>
    <property type="project" value="InterPro"/>
</dbReference>